<evidence type="ECO:0000256" key="4">
    <source>
        <dbReference type="SAM" id="MobiDB-lite"/>
    </source>
</evidence>
<feature type="compositionally biased region" description="Basic and acidic residues" evidence="4">
    <location>
        <begin position="258"/>
        <end position="282"/>
    </location>
</feature>
<keyword evidence="7" id="KW-1185">Reference proteome</keyword>
<evidence type="ECO:0000313" key="6">
    <source>
        <dbReference type="EMBL" id="KAL0085473.1"/>
    </source>
</evidence>
<feature type="compositionally biased region" description="Low complexity" evidence="4">
    <location>
        <begin position="370"/>
        <end position="379"/>
    </location>
</feature>
<reference evidence="6 7" key="1">
    <citation type="submission" date="2024-04" db="EMBL/GenBank/DDBJ databases">
        <title>Symmetric and asymmetric DNA N6-adenine methylation regulates different biological responses in Mucorales.</title>
        <authorList>
            <consortium name="Lawrence Berkeley National Laboratory"/>
            <person name="Lax C."/>
            <person name="Mondo S.J."/>
            <person name="Osorio-Concepcion M."/>
            <person name="Muszewska A."/>
            <person name="Corrochano-Luque M."/>
            <person name="Gutierrez G."/>
            <person name="Riley R."/>
            <person name="Lipzen A."/>
            <person name="Guo J."/>
            <person name="Hundley H."/>
            <person name="Amirebrahimi M."/>
            <person name="Ng V."/>
            <person name="Lorenzo-Gutierrez D."/>
            <person name="Binder U."/>
            <person name="Yang J."/>
            <person name="Song Y."/>
            <person name="Canovas D."/>
            <person name="Navarro E."/>
            <person name="Freitag M."/>
            <person name="Gabaldon T."/>
            <person name="Grigoriev I.V."/>
            <person name="Corrochano L.M."/>
            <person name="Nicolas F.E."/>
            <person name="Garre V."/>
        </authorList>
    </citation>
    <scope>NUCLEOTIDE SEQUENCE [LARGE SCALE GENOMIC DNA]</scope>
    <source>
        <strain evidence="6 7">L51</strain>
    </source>
</reference>
<evidence type="ECO:0000256" key="1">
    <source>
        <dbReference type="ARBA" id="ARBA00004123"/>
    </source>
</evidence>
<dbReference type="Pfam" id="PF12656">
    <property type="entry name" value="G-patch_2"/>
    <property type="match status" value="1"/>
</dbReference>
<dbReference type="PROSITE" id="PS50174">
    <property type="entry name" value="G_PATCH"/>
    <property type="match status" value="1"/>
</dbReference>
<keyword evidence="3" id="KW-0539">Nucleus</keyword>
<feature type="compositionally biased region" description="Basic and acidic residues" evidence="4">
    <location>
        <begin position="289"/>
        <end position="300"/>
    </location>
</feature>
<dbReference type="EMBL" id="JBCLYO010000010">
    <property type="protein sequence ID" value="KAL0085473.1"/>
    <property type="molecule type" value="Genomic_DNA"/>
</dbReference>
<feature type="compositionally biased region" description="Basic residues" evidence="4">
    <location>
        <begin position="322"/>
        <end position="343"/>
    </location>
</feature>
<dbReference type="InterPro" id="IPR000467">
    <property type="entry name" value="G_patch_dom"/>
</dbReference>
<feature type="compositionally biased region" description="Basic and acidic residues" evidence="4">
    <location>
        <begin position="189"/>
        <end position="201"/>
    </location>
</feature>
<dbReference type="InterPro" id="IPR026822">
    <property type="entry name" value="Spp2/MOS2_G-patch"/>
</dbReference>
<organism evidence="6 7">
    <name type="scientific">Phycomyces blakesleeanus</name>
    <dbReference type="NCBI Taxonomy" id="4837"/>
    <lineage>
        <taxon>Eukaryota</taxon>
        <taxon>Fungi</taxon>
        <taxon>Fungi incertae sedis</taxon>
        <taxon>Mucoromycota</taxon>
        <taxon>Mucoromycotina</taxon>
        <taxon>Mucoromycetes</taxon>
        <taxon>Mucorales</taxon>
        <taxon>Phycomycetaceae</taxon>
        <taxon>Phycomyces</taxon>
    </lineage>
</organism>
<dbReference type="Proteomes" id="UP001448207">
    <property type="component" value="Unassembled WGS sequence"/>
</dbReference>
<comment type="similarity">
    <text evidence="2">Belongs to the SPP2 family.</text>
</comment>
<evidence type="ECO:0000256" key="2">
    <source>
        <dbReference type="ARBA" id="ARBA00008576"/>
    </source>
</evidence>
<comment type="subcellular location">
    <subcellularLocation>
        <location evidence="1">Nucleus</location>
    </subcellularLocation>
</comment>
<feature type="region of interest" description="Disordered" evidence="4">
    <location>
        <begin position="228"/>
        <end position="393"/>
    </location>
</feature>
<dbReference type="PANTHER" id="PTHR15818:SF2">
    <property type="entry name" value="G-PATCH DOMAIN AND KOW MOTIFS-CONTAINING PROTEIN"/>
    <property type="match status" value="1"/>
</dbReference>
<feature type="region of interest" description="Disordered" evidence="4">
    <location>
        <begin position="1"/>
        <end position="38"/>
    </location>
</feature>
<dbReference type="PANTHER" id="PTHR15818">
    <property type="entry name" value="G PATCH AND KOW-CONTAINING"/>
    <property type="match status" value="1"/>
</dbReference>
<feature type="compositionally biased region" description="Basic residues" evidence="4">
    <location>
        <begin position="301"/>
        <end position="312"/>
    </location>
</feature>
<comment type="caution">
    <text evidence="6">The sequence shown here is derived from an EMBL/GenBank/DDBJ whole genome shotgun (WGS) entry which is preliminary data.</text>
</comment>
<feature type="region of interest" description="Disordered" evidence="4">
    <location>
        <begin position="131"/>
        <end position="207"/>
    </location>
</feature>
<evidence type="ECO:0000313" key="7">
    <source>
        <dbReference type="Proteomes" id="UP001448207"/>
    </source>
</evidence>
<dbReference type="InterPro" id="IPR045166">
    <property type="entry name" value="Spp2-like"/>
</dbReference>
<accession>A0ABR3AZ45</accession>
<evidence type="ECO:0000256" key="3">
    <source>
        <dbReference type="ARBA" id="ARBA00023242"/>
    </source>
</evidence>
<dbReference type="SMART" id="SM00443">
    <property type="entry name" value="G_patch"/>
    <property type="match status" value="1"/>
</dbReference>
<name>A0ABR3AZ45_PHYBL</name>
<protein>
    <submittedName>
        <fullName evidence="6">DExH-box splicing factor binding site-domain-containing protein</fullName>
    </submittedName>
</protein>
<sequence length="393" mass="43988">MGVGSPSKARLPLQTKKTAAPTFGNRRLGFGDDDDQDDEDEVEMLVGFEDNKAKELAPKVEKAPLAIAPLENIDWRAKKKQIYVPAQAQSFEQVSAPEVINVGEAAFGLQIMAKQTTISSSEGTALELEEQAFTETQSEEPHQSAQPNEPEEPESLEAQALKAILKASQVGEEEEKPASTLVIPVNETDAFREDIKTRPDEATMDDYENIPVEEFGAALLRGLGWKEGQGIGRNRMSAPPPAITPVKQRDALLGLGAKPEEVDKDAKKPSRKSVYEYKESSLFKKISKRKYEDEREERSESHRRRRRSRSRSLSRSPSPGHSHSHSHSHSRSCRGRSRSRSRSRSPDRNRSRASSSSSRKRSNSRDRSRYNGSSSSRSSSSRRDRSRDRSRRS</sequence>
<gene>
    <name evidence="6" type="ORF">J3Q64DRAFT_1640266</name>
</gene>
<feature type="domain" description="G-patch" evidence="5">
    <location>
        <begin position="212"/>
        <end position="260"/>
    </location>
</feature>
<proteinExistence type="inferred from homology"/>
<evidence type="ECO:0000259" key="5">
    <source>
        <dbReference type="PROSITE" id="PS50174"/>
    </source>
</evidence>